<dbReference type="PROSITE" id="PS51257">
    <property type="entry name" value="PROKAR_LIPOPROTEIN"/>
    <property type="match status" value="1"/>
</dbReference>
<accession>A0ABS5QK00</accession>
<dbReference type="PANTHER" id="PTHR21716">
    <property type="entry name" value="TRANSMEMBRANE PROTEIN"/>
    <property type="match status" value="1"/>
</dbReference>
<evidence type="ECO:0000256" key="5">
    <source>
        <dbReference type="ARBA" id="ARBA00022692"/>
    </source>
</evidence>
<evidence type="ECO:0000313" key="10">
    <source>
        <dbReference type="Proteomes" id="UP000766336"/>
    </source>
</evidence>
<comment type="subcellular location">
    <subcellularLocation>
        <location evidence="1">Cell membrane</location>
        <topology evidence="1">Multi-pass membrane protein</topology>
    </subcellularLocation>
</comment>
<dbReference type="RefSeq" id="WP_213671506.1">
    <property type="nucleotide sequence ID" value="NZ_JAHCDA010000003.1"/>
</dbReference>
<evidence type="ECO:0000313" key="9">
    <source>
        <dbReference type="EMBL" id="MBS7812823.1"/>
    </source>
</evidence>
<feature type="transmembrane region" description="Helical" evidence="8">
    <location>
        <begin position="149"/>
        <end position="175"/>
    </location>
</feature>
<feature type="transmembrane region" description="Helical" evidence="8">
    <location>
        <begin position="33"/>
        <end position="51"/>
    </location>
</feature>
<evidence type="ECO:0000256" key="3">
    <source>
        <dbReference type="ARBA" id="ARBA00022448"/>
    </source>
</evidence>
<feature type="transmembrane region" description="Helical" evidence="8">
    <location>
        <begin position="239"/>
        <end position="259"/>
    </location>
</feature>
<dbReference type="InterPro" id="IPR002549">
    <property type="entry name" value="AI-2E-like"/>
</dbReference>
<dbReference type="Proteomes" id="UP000766336">
    <property type="component" value="Unassembled WGS sequence"/>
</dbReference>
<name>A0ABS5QK00_9PROT</name>
<keyword evidence="6 8" id="KW-1133">Transmembrane helix</keyword>
<evidence type="ECO:0000256" key="8">
    <source>
        <dbReference type="SAM" id="Phobius"/>
    </source>
</evidence>
<keyword evidence="10" id="KW-1185">Reference proteome</keyword>
<comment type="caution">
    <text evidence="9">The sequence shown here is derived from an EMBL/GenBank/DDBJ whole genome shotgun (WGS) entry which is preliminary data.</text>
</comment>
<sequence>MESKEQLARLVALVAAAALAAGCFFVLKPFLSSLLWAIILVFCTWPAYRLLTDRLKLGPNTAAVVMVVAEFLVIGLPLVFATPTSREDIDGIRNWIERLFTDGLPDLSGVFHAIPFVGEYLNNWWTALAGDTSRFVGLFRPYAGTIAQAALGVLLTVLSGIAEMLIAILLAFFFYRDGAAIAKHAYALLERVAGERARPLWDLTGNVTRGVVYGLLGTAVVQGFMTFIGLWISGVPQPVLLGVIAGVISILPVGAPLVWLPAAIWLMASGSIGWGIFMLVYGAAGISSVDNFIRPWLIARGADLPLLLTILGALGGVFAFGFLGLFLGPVLLALGYTLIKDWAIGHRENPSTEPPQPV</sequence>
<protein>
    <submittedName>
        <fullName evidence="9">AI-2E family transporter</fullName>
    </submittedName>
</protein>
<feature type="transmembrane region" description="Helical" evidence="8">
    <location>
        <begin position="7"/>
        <end position="27"/>
    </location>
</feature>
<dbReference type="Pfam" id="PF01594">
    <property type="entry name" value="AI-2E_transport"/>
    <property type="match status" value="1"/>
</dbReference>
<evidence type="ECO:0000256" key="2">
    <source>
        <dbReference type="ARBA" id="ARBA00009773"/>
    </source>
</evidence>
<evidence type="ECO:0000256" key="1">
    <source>
        <dbReference type="ARBA" id="ARBA00004651"/>
    </source>
</evidence>
<feature type="transmembrane region" description="Helical" evidence="8">
    <location>
        <begin position="306"/>
        <end position="339"/>
    </location>
</feature>
<evidence type="ECO:0000256" key="7">
    <source>
        <dbReference type="ARBA" id="ARBA00023136"/>
    </source>
</evidence>
<keyword evidence="5 8" id="KW-0812">Transmembrane</keyword>
<proteinExistence type="inferred from homology"/>
<keyword evidence="3" id="KW-0813">Transport</keyword>
<feature type="transmembrane region" description="Helical" evidence="8">
    <location>
        <begin position="63"/>
        <end position="81"/>
    </location>
</feature>
<evidence type="ECO:0000256" key="4">
    <source>
        <dbReference type="ARBA" id="ARBA00022475"/>
    </source>
</evidence>
<reference evidence="9 10" key="1">
    <citation type="submission" date="2021-05" db="EMBL/GenBank/DDBJ databases">
        <title>Roseococcus sp. XZZS9, whole genome shotgun sequencing project.</title>
        <authorList>
            <person name="Zhao G."/>
            <person name="Shen L."/>
        </authorList>
    </citation>
    <scope>NUCLEOTIDE SEQUENCE [LARGE SCALE GENOMIC DNA]</scope>
    <source>
        <strain evidence="9 10">XZZS9</strain>
    </source>
</reference>
<dbReference type="EMBL" id="JAHCDA010000003">
    <property type="protein sequence ID" value="MBS7812823.1"/>
    <property type="molecule type" value="Genomic_DNA"/>
</dbReference>
<comment type="similarity">
    <text evidence="2">Belongs to the autoinducer-2 exporter (AI-2E) (TC 2.A.86) family.</text>
</comment>
<organism evidence="9 10">
    <name type="scientific">Roseococcus pinisoli</name>
    <dbReference type="NCBI Taxonomy" id="2835040"/>
    <lineage>
        <taxon>Bacteria</taxon>
        <taxon>Pseudomonadati</taxon>
        <taxon>Pseudomonadota</taxon>
        <taxon>Alphaproteobacteria</taxon>
        <taxon>Acetobacterales</taxon>
        <taxon>Roseomonadaceae</taxon>
        <taxon>Roseococcus</taxon>
    </lineage>
</organism>
<keyword evidence="7 8" id="KW-0472">Membrane</keyword>
<keyword evidence="4" id="KW-1003">Cell membrane</keyword>
<feature type="transmembrane region" description="Helical" evidence="8">
    <location>
        <begin position="211"/>
        <end position="233"/>
    </location>
</feature>
<feature type="transmembrane region" description="Helical" evidence="8">
    <location>
        <begin position="266"/>
        <end position="286"/>
    </location>
</feature>
<evidence type="ECO:0000256" key="6">
    <source>
        <dbReference type="ARBA" id="ARBA00022989"/>
    </source>
</evidence>
<dbReference type="PANTHER" id="PTHR21716:SF67">
    <property type="entry name" value="TRANSPORT PROTEIN YDIK-RELATED"/>
    <property type="match status" value="1"/>
</dbReference>
<gene>
    <name evidence="9" type="ORF">KHU32_17875</name>
</gene>